<dbReference type="SMART" id="SM00463">
    <property type="entry name" value="SMR"/>
    <property type="match status" value="1"/>
</dbReference>
<dbReference type="Proteomes" id="UP001479436">
    <property type="component" value="Unassembled WGS sequence"/>
</dbReference>
<dbReference type="InterPro" id="IPR013899">
    <property type="entry name" value="DUF1771"/>
</dbReference>
<dbReference type="PANTHER" id="PTHR46535">
    <property type="entry name" value="NEDD4-BINDING PROTEIN 2"/>
    <property type="match status" value="1"/>
</dbReference>
<reference evidence="2 3" key="1">
    <citation type="submission" date="2023-04" db="EMBL/GenBank/DDBJ databases">
        <title>Genome of Basidiobolus ranarum AG-B5.</title>
        <authorList>
            <person name="Stajich J.E."/>
            <person name="Carter-House D."/>
            <person name="Gryganskyi A."/>
        </authorList>
    </citation>
    <scope>NUCLEOTIDE SEQUENCE [LARGE SCALE GENOMIC DNA]</scope>
    <source>
        <strain evidence="2 3">AG-B5</strain>
    </source>
</reference>
<protein>
    <recommendedName>
        <fullName evidence="1">Smr domain-containing protein</fullName>
    </recommendedName>
</protein>
<evidence type="ECO:0000313" key="3">
    <source>
        <dbReference type="Proteomes" id="UP001479436"/>
    </source>
</evidence>
<dbReference type="PROSITE" id="PS50828">
    <property type="entry name" value="SMR"/>
    <property type="match status" value="1"/>
</dbReference>
<dbReference type="SUPFAM" id="SSF160443">
    <property type="entry name" value="SMR domain-like"/>
    <property type="match status" value="1"/>
</dbReference>
<dbReference type="Gene3D" id="3.30.1370.110">
    <property type="match status" value="1"/>
</dbReference>
<dbReference type="PANTHER" id="PTHR46535:SF1">
    <property type="entry name" value="NEDD4-BINDING PROTEIN 2"/>
    <property type="match status" value="1"/>
</dbReference>
<keyword evidence="3" id="KW-1185">Reference proteome</keyword>
<dbReference type="InterPro" id="IPR002625">
    <property type="entry name" value="Smr_dom"/>
</dbReference>
<comment type="caution">
    <text evidence="2">The sequence shown here is derived from an EMBL/GenBank/DDBJ whole genome shotgun (WGS) entry which is preliminary data.</text>
</comment>
<organism evidence="2 3">
    <name type="scientific">Basidiobolus ranarum</name>
    <dbReference type="NCBI Taxonomy" id="34480"/>
    <lineage>
        <taxon>Eukaryota</taxon>
        <taxon>Fungi</taxon>
        <taxon>Fungi incertae sedis</taxon>
        <taxon>Zoopagomycota</taxon>
        <taxon>Entomophthoromycotina</taxon>
        <taxon>Basidiobolomycetes</taxon>
        <taxon>Basidiobolales</taxon>
        <taxon>Basidiobolaceae</taxon>
        <taxon>Basidiobolus</taxon>
    </lineage>
</organism>
<dbReference type="Pfam" id="PF08590">
    <property type="entry name" value="DUF1771"/>
    <property type="match status" value="1"/>
</dbReference>
<dbReference type="SMART" id="SM01162">
    <property type="entry name" value="DUF1771"/>
    <property type="match status" value="1"/>
</dbReference>
<dbReference type="InterPro" id="IPR052772">
    <property type="entry name" value="Endo/PolyKinase_Domain-Protein"/>
</dbReference>
<feature type="domain" description="Smr" evidence="1">
    <location>
        <begin position="70"/>
        <end position="152"/>
    </location>
</feature>
<sequence>MAIENITKRNQLFMKAARAFSGKGYGSGGVAFFYSQEGKSYDSKVKQWNARAAQATLMQNQLRVHDSHTVDLHGLTVAQALAVVKDTVNDWYSREEMKSGRSYFKPLTIITGLGNNSPSYNSRLGPAVTNRLIKEGWKLDVSRKGFVIVKGVRM</sequence>
<name>A0ABR2WEZ6_9FUNG</name>
<evidence type="ECO:0000313" key="2">
    <source>
        <dbReference type="EMBL" id="KAK9760084.1"/>
    </source>
</evidence>
<dbReference type="EMBL" id="JASJQH010002573">
    <property type="protein sequence ID" value="KAK9760084.1"/>
    <property type="molecule type" value="Genomic_DNA"/>
</dbReference>
<gene>
    <name evidence="2" type="ORF">K7432_016247</name>
</gene>
<dbReference type="InterPro" id="IPR036063">
    <property type="entry name" value="Smr_dom_sf"/>
</dbReference>
<evidence type="ECO:0000259" key="1">
    <source>
        <dbReference type="PROSITE" id="PS50828"/>
    </source>
</evidence>
<proteinExistence type="predicted"/>
<accession>A0ABR2WEZ6</accession>